<accession>A0AAV5UIQ5</accession>
<comment type="caution">
    <text evidence="1">The sequence shown here is derived from an EMBL/GenBank/DDBJ whole genome shotgun (WGS) entry which is preliminary data.</text>
</comment>
<feature type="non-terminal residue" evidence="1">
    <location>
        <position position="1"/>
    </location>
</feature>
<organism evidence="1 2">
    <name type="scientific">Pristionchus entomophagus</name>
    <dbReference type="NCBI Taxonomy" id="358040"/>
    <lineage>
        <taxon>Eukaryota</taxon>
        <taxon>Metazoa</taxon>
        <taxon>Ecdysozoa</taxon>
        <taxon>Nematoda</taxon>
        <taxon>Chromadorea</taxon>
        <taxon>Rhabditida</taxon>
        <taxon>Rhabditina</taxon>
        <taxon>Diplogasteromorpha</taxon>
        <taxon>Diplogasteroidea</taxon>
        <taxon>Neodiplogasteridae</taxon>
        <taxon>Pristionchus</taxon>
    </lineage>
</organism>
<dbReference type="EMBL" id="BTSX01000006">
    <property type="protein sequence ID" value="GMT06935.1"/>
    <property type="molecule type" value="Genomic_DNA"/>
</dbReference>
<dbReference type="AlphaFoldDB" id="A0AAV5UIQ5"/>
<evidence type="ECO:0000313" key="1">
    <source>
        <dbReference type="EMBL" id="GMT06935.1"/>
    </source>
</evidence>
<sequence>CFEKRELLHDCSNIHLLSIFPACVVVLDELPLQFFVWASRVVQVFYPCPFIEVIGDIEQFIVSIRILVVDEKQPDAIYKSRFISTSILFRSCFVNEDIVNEQIIMTEDNARVESLDLFLEVIREISEIHRSEFLLESRLILPELWPKIIDELVHLWEGAGHSSDRQLVHARHHFRYGFLYFWPLQLMELQRFSRQELADDPVVKASDDLRGEPDCGKLLPLLELLFPVNDPIRSMSEHTIHQSILSIFFVEDGEDLVCDAIRKHLSFQLINSPVFSDGAREDAGDVLAGCDVLNWERNVEDFY</sequence>
<evidence type="ECO:0000313" key="2">
    <source>
        <dbReference type="Proteomes" id="UP001432027"/>
    </source>
</evidence>
<reference evidence="1" key="1">
    <citation type="submission" date="2023-10" db="EMBL/GenBank/DDBJ databases">
        <title>Genome assembly of Pristionchus species.</title>
        <authorList>
            <person name="Yoshida K."/>
            <person name="Sommer R.J."/>
        </authorList>
    </citation>
    <scope>NUCLEOTIDE SEQUENCE</scope>
    <source>
        <strain evidence="1">RS0144</strain>
    </source>
</reference>
<proteinExistence type="predicted"/>
<name>A0AAV5UIQ5_9BILA</name>
<gene>
    <name evidence="1" type="ORF">PENTCL1PPCAC_29109</name>
</gene>
<protein>
    <submittedName>
        <fullName evidence="1">Uncharacterized protein</fullName>
    </submittedName>
</protein>
<dbReference type="Proteomes" id="UP001432027">
    <property type="component" value="Unassembled WGS sequence"/>
</dbReference>
<keyword evidence="2" id="KW-1185">Reference proteome</keyword>